<dbReference type="PANTHER" id="PTHR43979:SF1">
    <property type="entry name" value="PRE-MRNA-PROCESSING FACTOR 17"/>
    <property type="match status" value="1"/>
</dbReference>
<dbReference type="PROSITE" id="PS50082">
    <property type="entry name" value="WD_REPEATS_2"/>
    <property type="match status" value="4"/>
</dbReference>
<gene>
    <name evidence="5" type="ORF">NEOLI_003457</name>
</gene>
<feature type="repeat" description="WD" evidence="3">
    <location>
        <begin position="254"/>
        <end position="296"/>
    </location>
</feature>
<dbReference type="PRINTS" id="PR00320">
    <property type="entry name" value="GPROTEINBRPT"/>
</dbReference>
<name>A0A1U7LL60_NEOID</name>
<dbReference type="InterPro" id="IPR019775">
    <property type="entry name" value="WD40_repeat_CS"/>
</dbReference>
<evidence type="ECO:0000256" key="1">
    <source>
        <dbReference type="ARBA" id="ARBA00022574"/>
    </source>
</evidence>
<accession>A0A1U7LL60</accession>
<dbReference type="SUPFAM" id="SSF50978">
    <property type="entry name" value="WD40 repeat-like"/>
    <property type="match status" value="1"/>
</dbReference>
<dbReference type="InterPro" id="IPR032847">
    <property type="entry name" value="PRPF17"/>
</dbReference>
<feature type="repeat" description="WD" evidence="3">
    <location>
        <begin position="384"/>
        <end position="416"/>
    </location>
</feature>
<dbReference type="Pfam" id="PF00400">
    <property type="entry name" value="WD40"/>
    <property type="match status" value="5"/>
</dbReference>
<evidence type="ECO:0000256" key="2">
    <source>
        <dbReference type="ARBA" id="ARBA00022737"/>
    </source>
</evidence>
<reference evidence="5 6" key="1">
    <citation type="submission" date="2016-04" db="EMBL/GenBank/DDBJ databases">
        <title>Evolutionary innovation and constraint leading to complex multicellularity in the Ascomycota.</title>
        <authorList>
            <person name="Cisse O."/>
            <person name="Nguyen A."/>
            <person name="Hewitt D.A."/>
            <person name="Jedd G."/>
            <person name="Stajich J.E."/>
        </authorList>
    </citation>
    <scope>NUCLEOTIDE SEQUENCE [LARGE SCALE GENOMIC DNA]</scope>
    <source>
        <strain evidence="5 6">DAH-3</strain>
    </source>
</reference>
<evidence type="ECO:0000256" key="3">
    <source>
        <dbReference type="PROSITE-ProRule" id="PRU00221"/>
    </source>
</evidence>
<dbReference type="OMA" id="AMWDVEA"/>
<organism evidence="5 6">
    <name type="scientific">Neolecta irregularis (strain DAH-3)</name>
    <dbReference type="NCBI Taxonomy" id="1198029"/>
    <lineage>
        <taxon>Eukaryota</taxon>
        <taxon>Fungi</taxon>
        <taxon>Dikarya</taxon>
        <taxon>Ascomycota</taxon>
        <taxon>Taphrinomycotina</taxon>
        <taxon>Neolectales</taxon>
        <taxon>Neolectaceae</taxon>
        <taxon>Neolecta</taxon>
    </lineage>
</organism>
<dbReference type="AlphaFoldDB" id="A0A1U7LL60"/>
<evidence type="ECO:0000313" key="5">
    <source>
        <dbReference type="EMBL" id="OLL23387.1"/>
    </source>
</evidence>
<dbReference type="Proteomes" id="UP000186594">
    <property type="component" value="Unassembled WGS sequence"/>
</dbReference>
<dbReference type="PROSITE" id="PS50294">
    <property type="entry name" value="WD_REPEATS_REGION"/>
    <property type="match status" value="4"/>
</dbReference>
<dbReference type="STRING" id="1198029.A0A1U7LL60"/>
<dbReference type="InterPro" id="IPR001680">
    <property type="entry name" value="WD40_rpt"/>
</dbReference>
<dbReference type="GO" id="GO:0000974">
    <property type="term" value="C:Prp19 complex"/>
    <property type="evidence" value="ECO:0007669"/>
    <property type="project" value="EnsemblFungi"/>
</dbReference>
<comment type="caution">
    <text evidence="5">The sequence shown here is derived from an EMBL/GenBank/DDBJ whole genome shotgun (WGS) entry which is preliminary data.</text>
</comment>
<feature type="repeat" description="WD" evidence="3">
    <location>
        <begin position="516"/>
        <end position="549"/>
    </location>
</feature>
<keyword evidence="1 3" id="KW-0853">WD repeat</keyword>
<dbReference type="GO" id="GO:0071013">
    <property type="term" value="C:catalytic step 2 spliceosome"/>
    <property type="evidence" value="ECO:0007669"/>
    <property type="project" value="InterPro"/>
</dbReference>
<proteinExistence type="predicted"/>
<dbReference type="OrthoDB" id="10257301at2759"/>
<feature type="region of interest" description="Disordered" evidence="4">
    <location>
        <begin position="172"/>
        <end position="197"/>
    </location>
</feature>
<dbReference type="SMART" id="SM00320">
    <property type="entry name" value="WD40"/>
    <property type="match status" value="7"/>
</dbReference>
<dbReference type="InterPro" id="IPR036322">
    <property type="entry name" value="WD40_repeat_dom_sf"/>
</dbReference>
<dbReference type="PROSITE" id="PS00678">
    <property type="entry name" value="WD_REPEATS_1"/>
    <property type="match status" value="1"/>
</dbReference>
<dbReference type="Gene3D" id="2.130.10.10">
    <property type="entry name" value="YVTN repeat-like/Quinoprotein amine dehydrogenase"/>
    <property type="match status" value="1"/>
</dbReference>
<dbReference type="GO" id="GO:0071014">
    <property type="term" value="C:post-mRNA release spliceosomal complex"/>
    <property type="evidence" value="ECO:0007669"/>
    <property type="project" value="EnsemblFungi"/>
</dbReference>
<evidence type="ECO:0000256" key="4">
    <source>
        <dbReference type="SAM" id="MobiDB-lite"/>
    </source>
</evidence>
<dbReference type="GO" id="GO:0003729">
    <property type="term" value="F:mRNA binding"/>
    <property type="evidence" value="ECO:0007669"/>
    <property type="project" value="TreeGrafter"/>
</dbReference>
<keyword evidence="6" id="KW-1185">Reference proteome</keyword>
<keyword evidence="2" id="KW-0677">Repeat</keyword>
<dbReference type="FunFam" id="2.130.10.10:FF:000191">
    <property type="entry name" value="mRNA splicing factor"/>
    <property type="match status" value="1"/>
</dbReference>
<dbReference type="CDD" id="cd00200">
    <property type="entry name" value="WD40"/>
    <property type="match status" value="1"/>
</dbReference>
<feature type="repeat" description="WD" evidence="3">
    <location>
        <begin position="298"/>
        <end position="339"/>
    </location>
</feature>
<dbReference type="InterPro" id="IPR020472">
    <property type="entry name" value="WD40_PAC1"/>
</dbReference>
<dbReference type="InterPro" id="IPR015943">
    <property type="entry name" value="WD40/YVTN_repeat-like_dom_sf"/>
</dbReference>
<sequence>MVVHFLSSPTMSLPLDYASDSDRDRPCTLPRVACAPETALADPMLQRALLLQASATELAASVPYSHLCKPESGPALNPYASKSLSRKNLITGFAETEYMSPAHFDSLHRSFLRKRPLSPTHPSPIHNALLDTHYQKLDAAVLKTKRQKKGDPAVIDGHNAYRGPWAKYENIHPDPPLDLSDESDHQPAPPPLPAENLSLDPLVHADESTAFHGHSKTDYQGRSYIHVPQDLDVNLLKHPGQQECFIPKKHIHSWKGHDKGISVIRFFPKSGHLLLSASMDSKIMLWDVYHERNLLRSFSGHAKAVRDVAFSGNGHTFLSASYDRMVKLWDTETGTCVSRFTTGKLPYVVKFTPTSGDQNEFLVGTSDKKIVQFDVRSGNIVQEYTHHTGPVNTITFVDDDRRFVTTSDDKSLRAWEYGIPVPIKYIAEPYMHSMPSVVLHPSAKYIACQSLDNQIVVYSASDRFRQQRRKNYRGHNCAGYALQIDISSDGRYLMSGDAGGYACFWDWKTCKMYKKFKAHDSPVISMAWHPQETSKVVTAAWDGLIKYWD</sequence>
<dbReference type="PANTHER" id="PTHR43979">
    <property type="entry name" value="PRE-MRNA-PROCESSING FACTOR 17"/>
    <property type="match status" value="1"/>
</dbReference>
<evidence type="ECO:0000313" key="6">
    <source>
        <dbReference type="Proteomes" id="UP000186594"/>
    </source>
</evidence>
<dbReference type="EMBL" id="LXFE01001707">
    <property type="protein sequence ID" value="OLL23387.1"/>
    <property type="molecule type" value="Genomic_DNA"/>
</dbReference>
<protein>
    <submittedName>
        <fullName evidence="5">Pre-mRNA-processing factor 17</fullName>
    </submittedName>
</protein>
<dbReference type="GO" id="GO:0045292">
    <property type="term" value="P:mRNA cis splicing, via spliceosome"/>
    <property type="evidence" value="ECO:0007669"/>
    <property type="project" value="EnsemblFungi"/>
</dbReference>